<proteinExistence type="inferred from homology"/>
<keyword evidence="1" id="KW-0479">Metal-binding</keyword>
<dbReference type="PANTHER" id="PTHR42988">
    <property type="entry name" value="PHOSPHOHYDROLASE"/>
    <property type="match status" value="1"/>
</dbReference>
<dbReference type="Gene3D" id="3.60.21.10">
    <property type="match status" value="1"/>
</dbReference>
<dbReference type="InterPro" id="IPR004843">
    <property type="entry name" value="Calcineurin-like_PHP"/>
</dbReference>
<dbReference type="Proteomes" id="UP000259273">
    <property type="component" value="Unassembled WGS sequence"/>
</dbReference>
<gene>
    <name evidence="6" type="ORF">DCP75_05995</name>
</gene>
<dbReference type="CDD" id="cd07402">
    <property type="entry name" value="MPP_GpdQ"/>
    <property type="match status" value="1"/>
</dbReference>
<dbReference type="Pfam" id="PF00149">
    <property type="entry name" value="Metallophos"/>
    <property type="match status" value="1"/>
</dbReference>
<dbReference type="GO" id="GO:0046872">
    <property type="term" value="F:metal ion binding"/>
    <property type="evidence" value="ECO:0007669"/>
    <property type="project" value="UniProtKB-KW"/>
</dbReference>
<evidence type="ECO:0000256" key="1">
    <source>
        <dbReference type="ARBA" id="ARBA00022723"/>
    </source>
</evidence>
<accession>A0A3C1KKN6</accession>
<reference evidence="6 7" key="1">
    <citation type="journal article" date="2018" name="Nat. Biotechnol.">
        <title>A standardized bacterial taxonomy based on genome phylogeny substantially revises the tree of life.</title>
        <authorList>
            <person name="Parks D.H."/>
            <person name="Chuvochina M."/>
            <person name="Waite D.W."/>
            <person name="Rinke C."/>
            <person name="Skarshewski A."/>
            <person name="Chaumeil P.A."/>
            <person name="Hugenholtz P."/>
        </authorList>
    </citation>
    <scope>NUCLEOTIDE SEQUENCE [LARGE SCALE GENOMIC DNA]</scope>
    <source>
        <strain evidence="6">UBA9158</strain>
    </source>
</reference>
<dbReference type="InterPro" id="IPR026575">
    <property type="entry name" value="GpdQ/CpdA-like"/>
</dbReference>
<evidence type="ECO:0000256" key="3">
    <source>
        <dbReference type="ARBA" id="ARBA00023004"/>
    </source>
</evidence>
<evidence type="ECO:0000256" key="2">
    <source>
        <dbReference type="ARBA" id="ARBA00022801"/>
    </source>
</evidence>
<dbReference type="SUPFAM" id="SSF56300">
    <property type="entry name" value="Metallo-dependent phosphatases"/>
    <property type="match status" value="1"/>
</dbReference>
<dbReference type="STRING" id="1121937.GCA_000423125_02095"/>
<name>A0A3C1KKN6_9GAMM</name>
<dbReference type="InterPro" id="IPR029052">
    <property type="entry name" value="Metallo-depent_PP-like"/>
</dbReference>
<dbReference type="NCBIfam" id="NF008359">
    <property type="entry name" value="PRK11148.1"/>
    <property type="match status" value="1"/>
</dbReference>
<evidence type="ECO:0000313" key="6">
    <source>
        <dbReference type="EMBL" id="HAN27262.1"/>
    </source>
</evidence>
<dbReference type="PANTHER" id="PTHR42988:SF2">
    <property type="entry name" value="CYCLIC NUCLEOTIDE PHOSPHODIESTERASE CBUA0032-RELATED"/>
    <property type="match status" value="1"/>
</dbReference>
<evidence type="ECO:0000259" key="5">
    <source>
        <dbReference type="Pfam" id="PF00149"/>
    </source>
</evidence>
<protein>
    <submittedName>
        <fullName evidence="6">3',5'-cyclic-AMP phosphodiesterase</fullName>
    </submittedName>
</protein>
<comment type="caution">
    <text evidence="6">The sequence shown here is derived from an EMBL/GenBank/DDBJ whole genome shotgun (WGS) entry which is preliminary data.</text>
</comment>
<dbReference type="InterPro" id="IPR050884">
    <property type="entry name" value="CNP_phosphodiesterase-III"/>
</dbReference>
<evidence type="ECO:0000313" key="7">
    <source>
        <dbReference type="Proteomes" id="UP000259273"/>
    </source>
</evidence>
<organism evidence="6 7">
    <name type="scientific">Haliea salexigens</name>
    <dbReference type="NCBI Taxonomy" id="287487"/>
    <lineage>
        <taxon>Bacteria</taxon>
        <taxon>Pseudomonadati</taxon>
        <taxon>Pseudomonadota</taxon>
        <taxon>Gammaproteobacteria</taxon>
        <taxon>Cellvibrionales</taxon>
        <taxon>Halieaceae</taxon>
        <taxon>Haliea</taxon>
    </lineage>
</organism>
<sequence length="279" mass="31044">MAELKRQVVPVSGSVVRLLQLTDTHLCQEAGEKLLGMDTDHSLQAVIDLALREHPQVDAVLGTGDMSNHGYLDAYQRLRGYFDRFDAPQFWLPGNHDDRARMAEVDISGTLLSNDIRFGCWQLVMLDSQVPGEVGGYLGEEQLVLLRQALALAARENLYSLVCLHHHPVPIGCQWLDEQRVADADALFAVLAEFPSVRGVLWGHVHQEVDREWQGLRLLGSPSTCVQFAPGSDNFRADTLPPGYRWLALHADGHIETGVSRVWDVPFTVDLNSGGYLQD</sequence>
<keyword evidence="2" id="KW-0378">Hydrolase</keyword>
<feature type="domain" description="Calcineurin-like phosphoesterase" evidence="5">
    <location>
        <begin position="17"/>
        <end position="207"/>
    </location>
</feature>
<dbReference type="EMBL" id="DMND01000082">
    <property type="protein sequence ID" value="HAN27262.1"/>
    <property type="molecule type" value="Genomic_DNA"/>
</dbReference>
<keyword evidence="3" id="KW-0408">Iron</keyword>
<dbReference type="AlphaFoldDB" id="A0A3C1KKN6"/>
<dbReference type="GO" id="GO:0004112">
    <property type="term" value="F:cyclic-nucleotide phosphodiesterase activity"/>
    <property type="evidence" value="ECO:0007669"/>
    <property type="project" value="InterPro"/>
</dbReference>
<comment type="similarity">
    <text evidence="4">Belongs to the cyclic nucleotide phosphodiesterase class-III family.</text>
</comment>
<evidence type="ECO:0000256" key="4">
    <source>
        <dbReference type="ARBA" id="ARBA00025742"/>
    </source>
</evidence>